<reference evidence="10 11" key="1">
    <citation type="submission" date="2024-01" db="EMBL/GenBank/DDBJ databases">
        <title>A draft genome for the cacao thread blight pathogen Marasmiellus scandens.</title>
        <authorList>
            <person name="Baruah I.K."/>
            <person name="Leung J."/>
            <person name="Bukari Y."/>
            <person name="Amoako-Attah I."/>
            <person name="Meinhardt L.W."/>
            <person name="Bailey B.A."/>
            <person name="Cohen S.P."/>
        </authorList>
    </citation>
    <scope>NUCLEOTIDE SEQUENCE [LARGE SCALE GENOMIC DNA]</scope>
    <source>
        <strain evidence="10 11">GH-19</strain>
    </source>
</reference>
<evidence type="ECO:0000256" key="3">
    <source>
        <dbReference type="ARBA" id="ARBA00022833"/>
    </source>
</evidence>
<dbReference type="InterPro" id="IPR046349">
    <property type="entry name" value="C1-like_sf"/>
</dbReference>
<dbReference type="Pfam" id="PF00130">
    <property type="entry name" value="C1_1"/>
    <property type="match status" value="1"/>
</dbReference>
<dbReference type="Pfam" id="PF00412">
    <property type="entry name" value="LIM"/>
    <property type="match status" value="2"/>
</dbReference>
<dbReference type="InterPro" id="IPR000198">
    <property type="entry name" value="RhoGAP_dom"/>
</dbReference>
<dbReference type="Gene3D" id="3.30.60.20">
    <property type="match status" value="1"/>
</dbReference>
<name>A0ABR1K6V4_9AGAR</name>
<feature type="compositionally biased region" description="Basic and acidic residues" evidence="6">
    <location>
        <begin position="512"/>
        <end position="523"/>
    </location>
</feature>
<feature type="domain" description="LIM zinc-binding" evidence="7">
    <location>
        <begin position="72"/>
        <end position="131"/>
    </location>
</feature>
<evidence type="ECO:0000259" key="7">
    <source>
        <dbReference type="PROSITE" id="PS50023"/>
    </source>
</evidence>
<feature type="compositionally biased region" description="Polar residues" evidence="6">
    <location>
        <begin position="225"/>
        <end position="238"/>
    </location>
</feature>
<keyword evidence="5" id="KW-0175">Coiled coil</keyword>
<feature type="compositionally biased region" description="Basic and acidic residues" evidence="6">
    <location>
        <begin position="399"/>
        <end position="410"/>
    </location>
</feature>
<dbReference type="Gene3D" id="2.10.110.10">
    <property type="entry name" value="Cysteine Rich Protein"/>
    <property type="match status" value="2"/>
</dbReference>
<dbReference type="PROSITE" id="PS50081">
    <property type="entry name" value="ZF_DAG_PE_2"/>
    <property type="match status" value="1"/>
</dbReference>
<evidence type="ECO:0000259" key="8">
    <source>
        <dbReference type="PROSITE" id="PS50081"/>
    </source>
</evidence>
<evidence type="ECO:0000313" key="11">
    <source>
        <dbReference type="Proteomes" id="UP001498398"/>
    </source>
</evidence>
<evidence type="ECO:0000256" key="6">
    <source>
        <dbReference type="SAM" id="MobiDB-lite"/>
    </source>
</evidence>
<protein>
    <submittedName>
        <fullName evidence="10">Rho-type gtpase-activating protein</fullName>
    </submittedName>
</protein>
<evidence type="ECO:0000256" key="2">
    <source>
        <dbReference type="ARBA" id="ARBA00022723"/>
    </source>
</evidence>
<feature type="compositionally biased region" description="Basic and acidic residues" evidence="6">
    <location>
        <begin position="875"/>
        <end position="884"/>
    </location>
</feature>
<feature type="compositionally biased region" description="Acidic residues" evidence="6">
    <location>
        <begin position="388"/>
        <end position="398"/>
    </location>
</feature>
<dbReference type="PROSITE" id="PS00478">
    <property type="entry name" value="LIM_DOMAIN_1"/>
    <property type="match status" value="2"/>
</dbReference>
<dbReference type="SMART" id="SM00109">
    <property type="entry name" value="C1"/>
    <property type="match status" value="1"/>
</dbReference>
<dbReference type="PANTHER" id="PTHR46075:SF2">
    <property type="entry name" value="RHO GTPASE ACTIVATING PROTEIN AT 5A, ISOFORM A"/>
    <property type="match status" value="1"/>
</dbReference>
<evidence type="ECO:0000259" key="9">
    <source>
        <dbReference type="PROSITE" id="PS50238"/>
    </source>
</evidence>
<feature type="coiled-coil region" evidence="5">
    <location>
        <begin position="742"/>
        <end position="776"/>
    </location>
</feature>
<dbReference type="CDD" id="cd09394">
    <property type="entry name" value="LIM1_Rga"/>
    <property type="match status" value="1"/>
</dbReference>
<comment type="caution">
    <text evidence="10">The sequence shown here is derived from an EMBL/GenBank/DDBJ whole genome shotgun (WGS) entry which is preliminary data.</text>
</comment>
<dbReference type="CDD" id="cd09395">
    <property type="entry name" value="LIM2_Rga"/>
    <property type="match status" value="1"/>
</dbReference>
<dbReference type="PROSITE" id="PS50023">
    <property type="entry name" value="LIM_DOMAIN_2"/>
    <property type="match status" value="1"/>
</dbReference>
<feature type="region of interest" description="Disordered" evidence="6">
    <location>
        <begin position="875"/>
        <end position="940"/>
    </location>
</feature>
<dbReference type="SUPFAM" id="SSF57889">
    <property type="entry name" value="Cysteine-rich domain"/>
    <property type="match status" value="1"/>
</dbReference>
<dbReference type="SUPFAM" id="SSF48350">
    <property type="entry name" value="GTPase activation domain, GAP"/>
    <property type="match status" value="1"/>
</dbReference>
<feature type="compositionally biased region" description="Polar residues" evidence="6">
    <location>
        <begin position="587"/>
        <end position="598"/>
    </location>
</feature>
<dbReference type="InterPro" id="IPR001781">
    <property type="entry name" value="Znf_LIM"/>
</dbReference>
<evidence type="ECO:0000256" key="4">
    <source>
        <dbReference type="PROSITE-ProRule" id="PRU00125"/>
    </source>
</evidence>
<feature type="compositionally biased region" description="Low complexity" evidence="6">
    <location>
        <begin position="368"/>
        <end position="378"/>
    </location>
</feature>
<dbReference type="InterPro" id="IPR002219">
    <property type="entry name" value="PKC_DAG/PE"/>
</dbReference>
<feature type="domain" description="Rho-GAP" evidence="9">
    <location>
        <begin position="1038"/>
        <end position="1233"/>
    </location>
</feature>
<keyword evidence="4" id="KW-0440">LIM domain</keyword>
<dbReference type="SMART" id="SM00132">
    <property type="entry name" value="LIM"/>
    <property type="match status" value="2"/>
</dbReference>
<dbReference type="SMART" id="SM00324">
    <property type="entry name" value="RhoGAP"/>
    <property type="match status" value="1"/>
</dbReference>
<organism evidence="10 11">
    <name type="scientific">Marasmiellus scandens</name>
    <dbReference type="NCBI Taxonomy" id="2682957"/>
    <lineage>
        <taxon>Eukaryota</taxon>
        <taxon>Fungi</taxon>
        <taxon>Dikarya</taxon>
        <taxon>Basidiomycota</taxon>
        <taxon>Agaricomycotina</taxon>
        <taxon>Agaricomycetes</taxon>
        <taxon>Agaricomycetidae</taxon>
        <taxon>Agaricales</taxon>
        <taxon>Marasmiineae</taxon>
        <taxon>Omphalotaceae</taxon>
        <taxon>Marasmiellus</taxon>
    </lineage>
</organism>
<feature type="compositionally biased region" description="Polar residues" evidence="6">
    <location>
        <begin position="259"/>
        <end position="292"/>
    </location>
</feature>
<sequence>MDSNALPLNHDQICPGCKQSAVSDQGGLVVAFGQSLFHVDCFKCAKCGNKVTADTNLLLLSDGSPICAECSYSCNVCHLPILDEAIMSGEDSYHAHCFRCKVCKNRIDELVYAKTSQGMYCMDCHNERMIKMRKHTQKKREKEKAAAAAAAAASASSSLSSREHPSTPSKNYVADAFAPSFTVAPPADERPPVFQPPPRTSSVDHQSPQQPPALTRNHTYPIPESVSNKASSDQLSVSSKREKRRSINPGLSLQVVDPPQSNGRSSSPTLSPMSAKFASSSRSPTPPTQNGRDSPRAHSPFRENFPGSRPASNGSLNAMPSSPRLRTISAGTEDQTIVMRPSSPNIRRPESAGTTLSIDHPRSPRSPSPVNRSRPLSRADVPHNVESATDESEDDDDDQHGIIDHYRHSSSESAPPPPPPSKDRAPPPPPISLPPNGNANQLDSSALSSSALESDDPSESSPVERTSRATFIAPALPPIRFSLNAADFSDLFNSVGGAPSLKDLESLANAADKKVQSKSKRGDEELEVPTTPPPTAASIQVNGHPTGDIRLPSKLDRSTSVKSLRRPDREREVLTPSTGITPRARASSESGTHNGSSDELVTPIAQITLTPPVNGETKTVKADTPPDLVFSRIQEVLTDAKERGAQQLKLDRGFVEAIVDAMAARKAEFDELKSSLDGMKRASRQYIEGLTVAQTEYDRELKSRRDAEAEVTRLRVLLSGQAARLTTLIGDTKRKELKQQMTNDLRDNLSGLELDLSKLKAERDMTLAEVEELTASKSSTSEPSANLSRSLTKRLENLKNQYHKDLVPLIQQREVLAREVMELKASRDAFLEETTVLNARNEELAQLSAQYQRRMAMVGQHPEPKNGLPVVVVEPERKSEEKSRPLQYQLQQPSIQLTPSAPYPLTSNPSTSTLGSDETTDRYNKLPKIPETEAHTPSKGRLLKWGVSKAKEIAISSGKLGSTEHNFQPMSLLRFTRCDHCGDKMWGSQLRCTGCSISVHTRCVNHVQAACNHLPTLSKQPEQHDEPQNFLGPSMFGRDLVEQIRADAKGSQRTVPVIVEKCIEAVEAIGMDYEGIYRKTGGTGQSRNITQLFERGDYDGFDLRDSDRFNDICSVTSVLKTYLRSLPNPLLTHDLHDQFMTAAQMRDQSLKNTTLIDLVNKLPTEHYCTLRLLMLHLHRIMERCEINLMNARNLGVVFGPTLMRSPNPGAEFSDMAGKALSVEWLVENAPQAFSSSTYPY</sequence>
<dbReference type="PROSITE" id="PS50238">
    <property type="entry name" value="RHOGAP"/>
    <property type="match status" value="1"/>
</dbReference>
<evidence type="ECO:0000256" key="5">
    <source>
        <dbReference type="SAM" id="Coils"/>
    </source>
</evidence>
<proteinExistence type="predicted"/>
<evidence type="ECO:0000256" key="1">
    <source>
        <dbReference type="ARBA" id="ARBA00022468"/>
    </source>
</evidence>
<dbReference type="PROSITE" id="PS00479">
    <property type="entry name" value="ZF_DAG_PE_1"/>
    <property type="match status" value="1"/>
</dbReference>
<keyword evidence="2 4" id="KW-0479">Metal-binding</keyword>
<feature type="region of interest" description="Disordered" evidence="6">
    <location>
        <begin position="134"/>
        <end position="466"/>
    </location>
</feature>
<feature type="compositionally biased region" description="Low complexity" evidence="6">
    <location>
        <begin position="146"/>
        <end position="160"/>
    </location>
</feature>
<feature type="compositionally biased region" description="Basic and acidic residues" evidence="6">
    <location>
        <begin position="919"/>
        <end position="936"/>
    </location>
</feature>
<feature type="region of interest" description="Disordered" evidence="6">
    <location>
        <begin position="512"/>
        <end position="598"/>
    </location>
</feature>
<feature type="compositionally biased region" description="Polar residues" evidence="6">
    <location>
        <begin position="886"/>
        <end position="917"/>
    </location>
</feature>
<accession>A0ABR1K6V4</accession>
<keyword evidence="11" id="KW-1185">Reference proteome</keyword>
<dbReference type="Proteomes" id="UP001498398">
    <property type="component" value="Unassembled WGS sequence"/>
</dbReference>
<dbReference type="InterPro" id="IPR008936">
    <property type="entry name" value="Rho_GTPase_activation_prot"/>
</dbReference>
<dbReference type="Gene3D" id="1.10.555.10">
    <property type="entry name" value="Rho GTPase activation protein"/>
    <property type="match status" value="1"/>
</dbReference>
<feature type="compositionally biased region" description="Pro residues" evidence="6">
    <location>
        <begin position="414"/>
        <end position="433"/>
    </location>
</feature>
<feature type="compositionally biased region" description="Polar residues" evidence="6">
    <location>
        <begin position="310"/>
        <end position="320"/>
    </location>
</feature>
<dbReference type="InterPro" id="IPR051854">
    <property type="entry name" value="Rho-type_GAP"/>
</dbReference>
<dbReference type="CDD" id="cd00159">
    <property type="entry name" value="RhoGAP"/>
    <property type="match status" value="1"/>
</dbReference>
<keyword evidence="3 4" id="KW-0862">Zinc</keyword>
<feature type="compositionally biased region" description="Basic and acidic residues" evidence="6">
    <location>
        <begin position="551"/>
        <end position="573"/>
    </location>
</feature>
<keyword evidence="1" id="KW-0343">GTPase activation</keyword>
<gene>
    <name evidence="10" type="primary">RGA2</name>
    <name evidence="10" type="ORF">VKT23_000724</name>
</gene>
<dbReference type="PANTHER" id="PTHR46075">
    <property type="entry name" value="CHIMERIN FAMILY MEMBER"/>
    <property type="match status" value="1"/>
</dbReference>
<dbReference type="EMBL" id="JBANRG010000001">
    <property type="protein sequence ID" value="KAK7472611.1"/>
    <property type="molecule type" value="Genomic_DNA"/>
</dbReference>
<feature type="domain" description="Phorbol-ester/DAG-type" evidence="8">
    <location>
        <begin position="964"/>
        <end position="1011"/>
    </location>
</feature>
<dbReference type="Pfam" id="PF00620">
    <property type="entry name" value="RhoGAP"/>
    <property type="match status" value="1"/>
</dbReference>
<evidence type="ECO:0000313" key="10">
    <source>
        <dbReference type="EMBL" id="KAK7472611.1"/>
    </source>
</evidence>